<evidence type="ECO:0000256" key="7">
    <source>
        <dbReference type="ARBA" id="ARBA00022842"/>
    </source>
</evidence>
<comment type="subcellular location">
    <subcellularLocation>
        <location evidence="12">Cell inner membrane</location>
        <topology evidence="12">Lipid-anchor</topology>
        <orientation evidence="12">Periplasmic side</orientation>
    </subcellularLocation>
</comment>
<dbReference type="RefSeq" id="WP_092544727.1">
    <property type="nucleotide sequence ID" value="NZ_FOKV01000010.1"/>
</dbReference>
<evidence type="ECO:0000313" key="13">
    <source>
        <dbReference type="EMBL" id="SFC86815.1"/>
    </source>
</evidence>
<dbReference type="InterPro" id="IPR003374">
    <property type="entry name" value="ApbE-like_sf"/>
</dbReference>
<keyword evidence="12 13" id="KW-0449">Lipoprotein</keyword>
<evidence type="ECO:0000256" key="6">
    <source>
        <dbReference type="ARBA" id="ARBA00022827"/>
    </source>
</evidence>
<name>A0A1I1MNT4_9FLAO</name>
<dbReference type="GO" id="GO:0016740">
    <property type="term" value="F:transferase activity"/>
    <property type="evidence" value="ECO:0007669"/>
    <property type="project" value="UniProtKB-UniRule"/>
</dbReference>
<dbReference type="PROSITE" id="PS51257">
    <property type="entry name" value="PROKAR_LIPOPROTEIN"/>
    <property type="match status" value="1"/>
</dbReference>
<comment type="catalytic activity">
    <reaction evidence="9 10 12">
        <text>L-threonyl-[protein] + FAD = FMN-L-threonyl-[protein] + AMP + H(+)</text>
        <dbReference type="Rhea" id="RHEA:36847"/>
        <dbReference type="Rhea" id="RHEA-COMP:11060"/>
        <dbReference type="Rhea" id="RHEA-COMP:11061"/>
        <dbReference type="ChEBI" id="CHEBI:15378"/>
        <dbReference type="ChEBI" id="CHEBI:30013"/>
        <dbReference type="ChEBI" id="CHEBI:57692"/>
        <dbReference type="ChEBI" id="CHEBI:74257"/>
        <dbReference type="ChEBI" id="CHEBI:456215"/>
        <dbReference type="EC" id="2.7.1.180"/>
    </reaction>
</comment>
<comment type="cofactor">
    <cofactor evidence="11">
        <name>Mg(2+)</name>
        <dbReference type="ChEBI" id="CHEBI:18420"/>
    </cofactor>
    <cofactor evidence="11">
        <name>Mn(2+)</name>
        <dbReference type="ChEBI" id="CHEBI:29035"/>
    </cofactor>
    <text evidence="11">Magnesium. Can also use manganese.</text>
</comment>
<gene>
    <name evidence="13" type="ORF">SAMN04487907_11051</name>
</gene>
<feature type="binding site" evidence="11">
    <location>
        <position position="297"/>
    </location>
    <ligand>
        <name>Mg(2+)</name>
        <dbReference type="ChEBI" id="CHEBI:18420"/>
    </ligand>
</feature>
<comment type="similarity">
    <text evidence="10 12">Belongs to the ApbE family.</text>
</comment>
<evidence type="ECO:0000256" key="3">
    <source>
        <dbReference type="ARBA" id="ARBA00022630"/>
    </source>
</evidence>
<keyword evidence="4 10" id="KW-0808">Transferase</keyword>
<evidence type="ECO:0000256" key="9">
    <source>
        <dbReference type="ARBA" id="ARBA00048540"/>
    </source>
</evidence>
<dbReference type="PANTHER" id="PTHR30040:SF2">
    <property type="entry name" value="FAD:PROTEIN FMN TRANSFERASE"/>
    <property type="match status" value="1"/>
</dbReference>
<keyword evidence="14" id="KW-1185">Reference proteome</keyword>
<dbReference type="Proteomes" id="UP000199438">
    <property type="component" value="Unassembled WGS sequence"/>
</dbReference>
<evidence type="ECO:0000256" key="4">
    <source>
        <dbReference type="ARBA" id="ARBA00022679"/>
    </source>
</evidence>
<dbReference type="PIRSF" id="PIRSF006268">
    <property type="entry name" value="ApbE"/>
    <property type="match status" value="1"/>
</dbReference>
<feature type="binding site" evidence="11">
    <location>
        <position position="174"/>
    </location>
    <ligand>
        <name>Mg(2+)</name>
        <dbReference type="ChEBI" id="CHEBI:18420"/>
    </ligand>
</feature>
<dbReference type="AlphaFoldDB" id="A0A1I1MNT4"/>
<evidence type="ECO:0000256" key="12">
    <source>
        <dbReference type="RuleBase" id="RU363002"/>
    </source>
</evidence>
<dbReference type="EC" id="2.7.1.180" evidence="1 10"/>
<dbReference type="Gene3D" id="3.10.520.10">
    <property type="entry name" value="ApbE-like domains"/>
    <property type="match status" value="1"/>
</dbReference>
<proteinExistence type="inferred from homology"/>
<comment type="function">
    <text evidence="12">Flavin transferase that catalyzes the transfer of the FMN moiety of FAD and its covalent binding to the hydroxyl group of a threonine residue in a target flavoprotein.</text>
</comment>
<feature type="binding site" evidence="11">
    <location>
        <position position="293"/>
    </location>
    <ligand>
        <name>Mg(2+)</name>
        <dbReference type="ChEBI" id="CHEBI:18420"/>
    </ligand>
</feature>
<keyword evidence="12" id="KW-0997">Cell inner membrane</keyword>
<evidence type="ECO:0000256" key="5">
    <source>
        <dbReference type="ARBA" id="ARBA00022723"/>
    </source>
</evidence>
<evidence type="ECO:0000256" key="11">
    <source>
        <dbReference type="PIRSR" id="PIRSR006268-2"/>
    </source>
</evidence>
<protein>
    <recommendedName>
        <fullName evidence="2 10">FAD:protein FMN transferase</fullName>
        <ecNumber evidence="1 10">2.7.1.180</ecNumber>
    </recommendedName>
    <alternativeName>
        <fullName evidence="8 10">Flavin transferase</fullName>
    </alternativeName>
</protein>
<organism evidence="13 14">
    <name type="scientific">Zunongwangia mangrovi</name>
    <dbReference type="NCBI Taxonomy" id="1334022"/>
    <lineage>
        <taxon>Bacteria</taxon>
        <taxon>Pseudomonadati</taxon>
        <taxon>Bacteroidota</taxon>
        <taxon>Flavobacteriia</taxon>
        <taxon>Flavobacteriales</taxon>
        <taxon>Flavobacteriaceae</taxon>
        <taxon>Zunongwangia</taxon>
    </lineage>
</organism>
<dbReference type="EMBL" id="FOKV01000010">
    <property type="protein sequence ID" value="SFC86815.1"/>
    <property type="molecule type" value="Genomic_DNA"/>
</dbReference>
<keyword evidence="6 10" id="KW-0274">FAD</keyword>
<dbReference type="OrthoDB" id="9778595at2"/>
<dbReference type="SUPFAM" id="SSF143631">
    <property type="entry name" value="ApbE-like"/>
    <property type="match status" value="1"/>
</dbReference>
<reference evidence="14" key="1">
    <citation type="submission" date="2016-10" db="EMBL/GenBank/DDBJ databases">
        <authorList>
            <person name="Varghese N."/>
            <person name="Submissions S."/>
        </authorList>
    </citation>
    <scope>NUCLEOTIDE SEQUENCE [LARGE SCALE GENOMIC DNA]</scope>
    <source>
        <strain evidence="14">DSM 24499</strain>
    </source>
</reference>
<dbReference type="Pfam" id="PF02424">
    <property type="entry name" value="ApbE"/>
    <property type="match status" value="1"/>
</dbReference>
<accession>A0A1I1MNT4</accession>
<evidence type="ECO:0000256" key="2">
    <source>
        <dbReference type="ARBA" id="ARBA00016337"/>
    </source>
</evidence>
<dbReference type="PANTHER" id="PTHR30040">
    <property type="entry name" value="THIAMINE BIOSYNTHESIS LIPOPROTEIN APBE"/>
    <property type="match status" value="1"/>
</dbReference>
<keyword evidence="7 10" id="KW-0460">Magnesium</keyword>
<evidence type="ECO:0000256" key="1">
    <source>
        <dbReference type="ARBA" id="ARBA00011955"/>
    </source>
</evidence>
<evidence type="ECO:0000313" key="14">
    <source>
        <dbReference type="Proteomes" id="UP000199438"/>
    </source>
</evidence>
<dbReference type="InterPro" id="IPR024932">
    <property type="entry name" value="ApbE"/>
</dbReference>
<dbReference type="GO" id="GO:0005886">
    <property type="term" value="C:plasma membrane"/>
    <property type="evidence" value="ECO:0007669"/>
    <property type="project" value="UniProtKB-SubCell"/>
</dbReference>
<evidence type="ECO:0000256" key="10">
    <source>
        <dbReference type="PIRNR" id="PIRNR006268"/>
    </source>
</evidence>
<dbReference type="STRING" id="1334022.SAMN04487907_11051"/>
<dbReference type="GO" id="GO:0046872">
    <property type="term" value="F:metal ion binding"/>
    <property type="evidence" value="ECO:0007669"/>
    <property type="project" value="UniProtKB-UniRule"/>
</dbReference>
<keyword evidence="3 10" id="KW-0285">Flavoprotein</keyword>
<sequence length="344" mass="38506">MAGRKFKYTISIFVVLCASFFIGCEGNEFEEKNYAGEALGTSYHIKIFTGKDDLQVEKALDSIFDVINQSMSTYWENSDISLINKGVDSVKIDSHFKRVFQASGKIYQETEGYFDPTVGNLVNAYGFGPDSHLDALDDKTIDSLLQYVGFDKLKLNSESEIVKEDPKIYLDFNAIAKGYTIDVIAEYFESRGVQNYLIELGGELVSKGEHITKQKPFIVAIDDPLQEEGERTFQATLKLKNRGMATSGNYRKFRIDSVTGERYVHTINPLTGKPERSNLLSASVLAESCMLADGYATAFMALGLDKAKELSSKLDNIEVYFIYAENDSTKVYTSEGFQEVLISE</sequence>
<evidence type="ECO:0000256" key="8">
    <source>
        <dbReference type="ARBA" id="ARBA00031306"/>
    </source>
</evidence>
<keyword evidence="12" id="KW-0472">Membrane</keyword>
<keyword evidence="5 10" id="KW-0479">Metal-binding</keyword>
<keyword evidence="12" id="KW-1003">Cell membrane</keyword>